<feature type="coiled-coil region" evidence="1">
    <location>
        <begin position="8"/>
        <end position="42"/>
    </location>
</feature>
<name>A0A6M1TR86_9RHOB</name>
<gene>
    <name evidence="3" type="ORF">G5V65_18155</name>
</gene>
<dbReference type="Pfam" id="PF10073">
    <property type="entry name" value="GapR_DNA-bd"/>
    <property type="match status" value="1"/>
</dbReference>
<evidence type="ECO:0000259" key="2">
    <source>
        <dbReference type="Pfam" id="PF10073"/>
    </source>
</evidence>
<dbReference type="GO" id="GO:0003677">
    <property type="term" value="F:DNA binding"/>
    <property type="evidence" value="ECO:0007669"/>
    <property type="project" value="InterPro"/>
</dbReference>
<dbReference type="AlphaFoldDB" id="A0A6M1TR86"/>
<evidence type="ECO:0000313" key="3">
    <source>
        <dbReference type="EMBL" id="NGQ92819.1"/>
    </source>
</evidence>
<protein>
    <submittedName>
        <fullName evidence="3">DUF2312 domain-containing protein</fullName>
    </submittedName>
</protein>
<keyword evidence="4" id="KW-1185">Reference proteome</keyword>
<dbReference type="RefSeq" id="WP_165052967.1">
    <property type="nucleotide sequence ID" value="NZ_JAALFE010000023.1"/>
</dbReference>
<dbReference type="EMBL" id="JAALFE010000023">
    <property type="protein sequence ID" value="NGQ92819.1"/>
    <property type="molecule type" value="Genomic_DNA"/>
</dbReference>
<dbReference type="Proteomes" id="UP000474758">
    <property type="component" value="Unassembled WGS sequence"/>
</dbReference>
<keyword evidence="1" id="KW-0175">Coiled coil</keyword>
<accession>A0A6M1TR86</accession>
<dbReference type="InterPro" id="IPR046367">
    <property type="entry name" value="GapR-like_DNA-bd"/>
</dbReference>
<sequence length="84" mass="9724">MSDPTDAYNVTADELRQFIERYEQLEAEKKDVTEQQKELMAEAKGRGYDTKVLRKVVALRKRKPDEIAEEEAVLEMYKAALGMN</sequence>
<dbReference type="NCBIfam" id="NF010247">
    <property type="entry name" value="PRK13694.1"/>
    <property type="match status" value="1"/>
</dbReference>
<reference evidence="3 4" key="1">
    <citation type="submission" date="2020-02" db="EMBL/GenBank/DDBJ databases">
        <title>Rhodobacter translucens sp. nov., a novel bacterium isolated from activated sludge.</title>
        <authorList>
            <person name="Liu J."/>
        </authorList>
    </citation>
    <scope>NUCLEOTIDE SEQUENCE [LARGE SCALE GENOMIC DNA]</scope>
    <source>
        <strain evidence="3 4">HX-7-19</strain>
    </source>
</reference>
<evidence type="ECO:0000256" key="1">
    <source>
        <dbReference type="SAM" id="Coils"/>
    </source>
</evidence>
<comment type="caution">
    <text evidence="3">The sequence shown here is derived from an EMBL/GenBank/DDBJ whole genome shotgun (WGS) entry which is preliminary data.</text>
</comment>
<feature type="domain" description="GapR-like DNA-binding" evidence="2">
    <location>
        <begin position="11"/>
        <end position="82"/>
    </location>
</feature>
<evidence type="ECO:0000313" key="4">
    <source>
        <dbReference type="Proteomes" id="UP000474758"/>
    </source>
</evidence>
<proteinExistence type="predicted"/>
<organism evidence="3 4">
    <name type="scientific">Paragemmobacter kunshanensis</name>
    <dbReference type="NCBI Taxonomy" id="2583234"/>
    <lineage>
        <taxon>Bacteria</taxon>
        <taxon>Pseudomonadati</taxon>
        <taxon>Pseudomonadota</taxon>
        <taxon>Alphaproteobacteria</taxon>
        <taxon>Rhodobacterales</taxon>
        <taxon>Paracoccaceae</taxon>
        <taxon>Paragemmobacter</taxon>
    </lineage>
</organism>